<dbReference type="AlphaFoldDB" id="A0AAV2TC26"/>
<evidence type="ECO:0000256" key="1">
    <source>
        <dbReference type="ARBA" id="ARBA00009947"/>
    </source>
</evidence>
<dbReference type="GO" id="GO:0005634">
    <property type="term" value="C:nucleus"/>
    <property type="evidence" value="ECO:0007669"/>
    <property type="project" value="InterPro"/>
</dbReference>
<dbReference type="Pfam" id="PF00956">
    <property type="entry name" value="NAP"/>
    <property type="match status" value="1"/>
</dbReference>
<feature type="region of interest" description="Disordered" evidence="3">
    <location>
        <begin position="329"/>
        <end position="358"/>
    </location>
</feature>
<evidence type="ECO:0000313" key="5">
    <source>
        <dbReference type="Proteomes" id="UP001497525"/>
    </source>
</evidence>
<dbReference type="Gene3D" id="1.20.5.1500">
    <property type="match status" value="1"/>
</dbReference>
<protein>
    <submittedName>
        <fullName evidence="4">Uncharacterized protein</fullName>
    </submittedName>
</protein>
<evidence type="ECO:0000256" key="2">
    <source>
        <dbReference type="RuleBase" id="RU003876"/>
    </source>
</evidence>
<reference evidence="4" key="1">
    <citation type="submission" date="2024-06" db="EMBL/GenBank/DDBJ databases">
        <authorList>
            <person name="Liu X."/>
            <person name="Lenzi L."/>
            <person name="Haldenby T S."/>
            <person name="Uol C."/>
        </authorList>
    </citation>
    <scope>NUCLEOTIDE SEQUENCE</scope>
</reference>
<comment type="similarity">
    <text evidence="1 2">Belongs to the nucleosome assembly protein (NAP) family.</text>
</comment>
<dbReference type="PANTHER" id="PTHR11875">
    <property type="entry name" value="TESTIS-SPECIFIC Y-ENCODED PROTEIN"/>
    <property type="match status" value="1"/>
</dbReference>
<proteinExistence type="inferred from homology"/>
<evidence type="ECO:0000313" key="4">
    <source>
        <dbReference type="EMBL" id="CAL5133684.1"/>
    </source>
</evidence>
<sequence>MEPDSQKNEFEQFEALQNSGLLDSLYESLTLKERAVAHYRGLDPVVRGRIRALKRIQYSTLQLEVQFYKELAKLEKKFATQYQKLFSKRHSIVCGDYEPNAEETNWFMGEEDLLDKADAVAKSTSEGDATVDNNPNEQQKKAVKGIPGFWMTVLKHAPLICDTIRSADLGALRYLSDVRSVPLEVDGKVGFEIQFEFEPNEYFTNDVLTKKYFLGYDLKEENPLSYDGPEVIASEGCQINWKPDKNLTLITSSKTHRSRVGLEKHTVTKSTSIESFFQFFDPPKSSNCPKGTNPILEQKVLEDYDLGQYLKERVIPRAVAYFTGEALDLDNDVDDGDEFPDDEFDEESEEEVEEAGEP</sequence>
<dbReference type="EMBL" id="CAXLJL010000157">
    <property type="protein sequence ID" value="CAL5133684.1"/>
    <property type="molecule type" value="Genomic_DNA"/>
</dbReference>
<name>A0AAV2TC26_CALDB</name>
<dbReference type="Gene3D" id="3.30.1120.90">
    <property type="entry name" value="Nucleosome assembly protein"/>
    <property type="match status" value="1"/>
</dbReference>
<dbReference type="InterPro" id="IPR037231">
    <property type="entry name" value="NAP-like_sf"/>
</dbReference>
<organism evidence="4 5">
    <name type="scientific">Calicophoron daubneyi</name>
    <name type="common">Rumen fluke</name>
    <name type="synonym">Paramphistomum daubneyi</name>
    <dbReference type="NCBI Taxonomy" id="300641"/>
    <lineage>
        <taxon>Eukaryota</taxon>
        <taxon>Metazoa</taxon>
        <taxon>Spiralia</taxon>
        <taxon>Lophotrochozoa</taxon>
        <taxon>Platyhelminthes</taxon>
        <taxon>Trematoda</taxon>
        <taxon>Digenea</taxon>
        <taxon>Plagiorchiida</taxon>
        <taxon>Pronocephalata</taxon>
        <taxon>Paramphistomoidea</taxon>
        <taxon>Paramphistomidae</taxon>
        <taxon>Calicophoron</taxon>
    </lineage>
</organism>
<dbReference type="Proteomes" id="UP001497525">
    <property type="component" value="Unassembled WGS sequence"/>
</dbReference>
<dbReference type="InterPro" id="IPR002164">
    <property type="entry name" value="NAP_family"/>
</dbReference>
<evidence type="ECO:0000256" key="3">
    <source>
        <dbReference type="SAM" id="MobiDB-lite"/>
    </source>
</evidence>
<dbReference type="GO" id="GO:0006334">
    <property type="term" value="P:nucleosome assembly"/>
    <property type="evidence" value="ECO:0007669"/>
    <property type="project" value="InterPro"/>
</dbReference>
<gene>
    <name evidence="4" type="ORF">CDAUBV1_LOCUS6944</name>
</gene>
<dbReference type="SUPFAM" id="SSF143113">
    <property type="entry name" value="NAP-like"/>
    <property type="match status" value="1"/>
</dbReference>
<accession>A0AAV2TC26</accession>
<comment type="caution">
    <text evidence="4">The sequence shown here is derived from an EMBL/GenBank/DDBJ whole genome shotgun (WGS) entry which is preliminary data.</text>
</comment>